<evidence type="ECO:0000313" key="12">
    <source>
        <dbReference type="Proteomes" id="UP001461960"/>
    </source>
</evidence>
<dbReference type="PANTHER" id="PTHR30075:SF2">
    <property type="entry name" value="GLYCINE--TRNA LIGASE, CHLOROPLASTIC_MITOCHONDRIAL 2"/>
    <property type="match status" value="1"/>
</dbReference>
<accession>A0ABU9X420</accession>
<evidence type="ECO:0000256" key="8">
    <source>
        <dbReference type="ARBA" id="ARBA00047937"/>
    </source>
</evidence>
<evidence type="ECO:0000256" key="4">
    <source>
        <dbReference type="ARBA" id="ARBA00022741"/>
    </source>
</evidence>
<keyword evidence="4 9" id="KW-0547">Nucleotide-binding</keyword>
<comment type="caution">
    <text evidence="11">The sequence shown here is derived from an EMBL/GenBank/DDBJ whole genome shotgun (WGS) entry which is preliminary data.</text>
</comment>
<protein>
    <recommendedName>
        <fullName evidence="9">Glycine--tRNA ligase alpha subunit</fullName>
        <ecNumber evidence="9">6.1.1.14</ecNumber>
    </recommendedName>
    <alternativeName>
        <fullName evidence="9">Glycyl-tRNA synthetase alpha subunit</fullName>
        <shortName evidence="9">GlyRS</shortName>
    </alternativeName>
</protein>
<comment type="subunit">
    <text evidence="2 9">Tetramer of two alpha and two beta subunits.</text>
</comment>
<dbReference type="CDD" id="cd00733">
    <property type="entry name" value="GlyRS_alpha_core"/>
    <property type="match status" value="1"/>
</dbReference>
<comment type="subcellular location">
    <subcellularLocation>
        <location evidence="9">Cytoplasm</location>
    </subcellularLocation>
</comment>
<evidence type="ECO:0000256" key="9">
    <source>
        <dbReference type="HAMAP-Rule" id="MF_00254"/>
    </source>
</evidence>
<feature type="region of interest" description="Disordered" evidence="10">
    <location>
        <begin position="304"/>
        <end position="331"/>
    </location>
</feature>
<dbReference type="Gene3D" id="3.30.930.10">
    <property type="entry name" value="Bira Bifunctional Protein, Domain 2"/>
    <property type="match status" value="1"/>
</dbReference>
<proteinExistence type="inferred from homology"/>
<gene>
    <name evidence="9 11" type="primary">glyQ</name>
    <name evidence="11" type="ORF">AAIR29_00780</name>
</gene>
<dbReference type="Gene3D" id="1.20.58.180">
    <property type="entry name" value="Class II aaRS and biotin synthetases, domain 2"/>
    <property type="match status" value="1"/>
</dbReference>
<organism evidence="11 12">
    <name type="scientific">Psychrobacter saeujeotis</name>
    <dbReference type="NCBI Taxonomy" id="3143436"/>
    <lineage>
        <taxon>Bacteria</taxon>
        <taxon>Pseudomonadati</taxon>
        <taxon>Pseudomonadota</taxon>
        <taxon>Gammaproteobacteria</taxon>
        <taxon>Moraxellales</taxon>
        <taxon>Moraxellaceae</taxon>
        <taxon>Psychrobacter</taxon>
    </lineage>
</organism>
<dbReference type="NCBIfam" id="NF006827">
    <property type="entry name" value="PRK09348.1"/>
    <property type="match status" value="1"/>
</dbReference>
<dbReference type="HAMAP" id="MF_00254">
    <property type="entry name" value="Gly_tRNA_synth_alpha"/>
    <property type="match status" value="1"/>
</dbReference>
<evidence type="ECO:0000256" key="1">
    <source>
        <dbReference type="ARBA" id="ARBA00008226"/>
    </source>
</evidence>
<sequence>MTFQDLILTLQNYWADKGCVVLQPYDMEVGAGTFHTATFLRSLGPERWNAAYVQPSRRPTDGRYGDNPNRLQHYYQFQVVLKPNPPNIQELYLDSLRAIGIDPLVHDVRFVEDNWESPTLGAWGLGWEIWLNGMEVTQFTYFQQVGGIECFPVTGEITYGLERLAMYVQGVDSVYDLVWTDGEFGRVTYGDVFHQNEVEQSTYNFEHADVSKMGEFFDFYEAQADKLVAEGLPLPAYEMVLKASHAFNLLDARGAISVTERQRFILRVRTLARKVALSYVEARAKLGFPLADDDHRQAALDKYLPKEEPETAAEIGDKNQSNDNHQTTNNK</sequence>
<evidence type="ECO:0000256" key="5">
    <source>
        <dbReference type="ARBA" id="ARBA00022840"/>
    </source>
</evidence>
<dbReference type="InterPro" id="IPR045864">
    <property type="entry name" value="aa-tRNA-synth_II/BPL/LPL"/>
</dbReference>
<dbReference type="InterPro" id="IPR006194">
    <property type="entry name" value="Gly-tRNA-synth_heterodimer"/>
</dbReference>
<name>A0ABU9X420_9GAMM</name>
<keyword evidence="9" id="KW-0963">Cytoplasm</keyword>
<evidence type="ECO:0000256" key="10">
    <source>
        <dbReference type="SAM" id="MobiDB-lite"/>
    </source>
</evidence>
<keyword evidence="6 9" id="KW-0648">Protein biosynthesis</keyword>
<comment type="catalytic activity">
    <reaction evidence="8 9">
        <text>tRNA(Gly) + glycine + ATP = glycyl-tRNA(Gly) + AMP + diphosphate</text>
        <dbReference type="Rhea" id="RHEA:16013"/>
        <dbReference type="Rhea" id="RHEA-COMP:9664"/>
        <dbReference type="Rhea" id="RHEA-COMP:9683"/>
        <dbReference type="ChEBI" id="CHEBI:30616"/>
        <dbReference type="ChEBI" id="CHEBI:33019"/>
        <dbReference type="ChEBI" id="CHEBI:57305"/>
        <dbReference type="ChEBI" id="CHEBI:78442"/>
        <dbReference type="ChEBI" id="CHEBI:78522"/>
        <dbReference type="ChEBI" id="CHEBI:456215"/>
        <dbReference type="EC" id="6.1.1.14"/>
    </reaction>
</comment>
<dbReference type="EMBL" id="JBDGHN010000002">
    <property type="protein sequence ID" value="MEN2750156.1"/>
    <property type="molecule type" value="Genomic_DNA"/>
</dbReference>
<keyword evidence="12" id="KW-1185">Reference proteome</keyword>
<dbReference type="SUPFAM" id="SSF55681">
    <property type="entry name" value="Class II aaRS and biotin synthetases"/>
    <property type="match status" value="1"/>
</dbReference>
<evidence type="ECO:0000256" key="7">
    <source>
        <dbReference type="ARBA" id="ARBA00023146"/>
    </source>
</evidence>
<dbReference type="InterPro" id="IPR002310">
    <property type="entry name" value="Gly-tRNA_ligase_asu"/>
</dbReference>
<evidence type="ECO:0000256" key="2">
    <source>
        <dbReference type="ARBA" id="ARBA00011209"/>
    </source>
</evidence>
<dbReference type="GO" id="GO:0004820">
    <property type="term" value="F:glycine-tRNA ligase activity"/>
    <property type="evidence" value="ECO:0007669"/>
    <property type="project" value="UniProtKB-EC"/>
</dbReference>
<keyword evidence="7 9" id="KW-0030">Aminoacyl-tRNA synthetase</keyword>
<comment type="similarity">
    <text evidence="1 9">Belongs to the class-II aminoacyl-tRNA synthetase family.</text>
</comment>
<dbReference type="PANTHER" id="PTHR30075">
    <property type="entry name" value="GLYCYL-TRNA SYNTHETASE"/>
    <property type="match status" value="1"/>
</dbReference>
<keyword evidence="3 9" id="KW-0436">Ligase</keyword>
<keyword evidence="5 9" id="KW-0067">ATP-binding</keyword>
<dbReference type="RefSeq" id="WP_299218004.1">
    <property type="nucleotide sequence ID" value="NZ_JBDGHN010000002.1"/>
</dbReference>
<dbReference type="EC" id="6.1.1.14" evidence="9"/>
<evidence type="ECO:0000256" key="3">
    <source>
        <dbReference type="ARBA" id="ARBA00022598"/>
    </source>
</evidence>
<dbReference type="Pfam" id="PF02091">
    <property type="entry name" value="tRNA-synt_2e"/>
    <property type="match status" value="1"/>
</dbReference>
<feature type="compositionally biased region" description="Polar residues" evidence="10">
    <location>
        <begin position="318"/>
        <end position="331"/>
    </location>
</feature>
<dbReference type="NCBIfam" id="TIGR00388">
    <property type="entry name" value="glyQ"/>
    <property type="match status" value="1"/>
</dbReference>
<dbReference type="PRINTS" id="PR01044">
    <property type="entry name" value="TRNASYNTHGA"/>
</dbReference>
<evidence type="ECO:0000256" key="6">
    <source>
        <dbReference type="ARBA" id="ARBA00022917"/>
    </source>
</evidence>
<evidence type="ECO:0000313" key="11">
    <source>
        <dbReference type="EMBL" id="MEN2750156.1"/>
    </source>
</evidence>
<dbReference type="Proteomes" id="UP001461960">
    <property type="component" value="Unassembled WGS sequence"/>
</dbReference>
<reference evidence="11 12" key="1">
    <citation type="submission" date="2024-05" db="EMBL/GenBank/DDBJ databases">
        <authorList>
            <person name="Kim H.-Y."/>
            <person name="Kim E."/>
            <person name="Cai Y."/>
            <person name="Yang S.-M."/>
            <person name="Lee W."/>
        </authorList>
    </citation>
    <scope>NUCLEOTIDE SEQUENCE [LARGE SCALE GENOMIC DNA]</scope>
    <source>
        <strain evidence="11 12">FBL11</strain>
    </source>
</reference>
<dbReference type="PROSITE" id="PS50861">
    <property type="entry name" value="AA_TRNA_LIGASE_II_GLYAB"/>
    <property type="match status" value="1"/>
</dbReference>